<dbReference type="InterPro" id="IPR025380">
    <property type="entry name" value="DUF4369"/>
</dbReference>
<dbReference type="InterPro" id="IPR000866">
    <property type="entry name" value="AhpC/TSA"/>
</dbReference>
<keyword evidence="7" id="KW-1185">Reference proteome</keyword>
<feature type="domain" description="Thioredoxin" evidence="5">
    <location>
        <begin position="232"/>
        <end position="370"/>
    </location>
</feature>
<keyword evidence="2" id="KW-0201">Cytochrome c-type biogenesis</keyword>
<dbReference type="Pfam" id="PF14289">
    <property type="entry name" value="DUF4369"/>
    <property type="match status" value="1"/>
</dbReference>
<sequence>MKQFFLSIAFITALAACNKGKNSYTITGKLSNLKSGNAVILQKWAKEDKSDTAYADKDGKFTFTGSVAEPTPASLVIASTGQGLSSPTILFLEKGTITIGGTTEGINGLIVTGGTSNQENNTIQNILKSYYSQMKPLGDSLQAKMANKDTANTQPLEARYMQLEQNQNNEVMRFIESNTKSYVATFYAYLFFNNSNNAVAIDGVYSKLDKTIQSSYFGSKLKEISDRIKSADVIGKPAPDFTLQTPDNQSVSLSSLKGKYVLVDFWASWCGPCRKENPNVVKAFNQFKDKNFTILGVSLDEDKTAWQAAIAKDKLTWTHVSDLKGWQSGVAALYHVESIPANFLLDKEGKIVAKDLRGEDLINTLNSLIK</sequence>
<reference evidence="7" key="1">
    <citation type="journal article" date="2019" name="Int. J. Syst. Evol. Microbiol.">
        <title>The Global Catalogue of Microorganisms (GCM) 10K type strain sequencing project: providing services to taxonomists for standard genome sequencing and annotation.</title>
        <authorList>
            <consortium name="The Broad Institute Genomics Platform"/>
            <consortium name="The Broad Institute Genome Sequencing Center for Infectious Disease"/>
            <person name="Wu L."/>
            <person name="Ma J."/>
        </authorList>
    </citation>
    <scope>NUCLEOTIDE SEQUENCE [LARGE SCALE GENOMIC DNA]</scope>
    <source>
        <strain evidence="7">CECT 8010</strain>
    </source>
</reference>
<dbReference type="PROSITE" id="PS51257">
    <property type="entry name" value="PROKAR_LIPOPROTEIN"/>
    <property type="match status" value="1"/>
</dbReference>
<dbReference type="CDD" id="cd02966">
    <property type="entry name" value="TlpA_like_family"/>
    <property type="match status" value="1"/>
</dbReference>
<comment type="caution">
    <text evidence="6">The sequence shown here is derived from an EMBL/GenBank/DDBJ whole genome shotgun (WGS) entry which is preliminary data.</text>
</comment>
<protein>
    <submittedName>
        <fullName evidence="6">Redoxin domain-containing protein</fullName>
    </submittedName>
</protein>
<dbReference type="RefSeq" id="WP_379012666.1">
    <property type="nucleotide sequence ID" value="NZ_JBHSDC010000003.1"/>
</dbReference>
<dbReference type="InterPro" id="IPR050553">
    <property type="entry name" value="Thioredoxin_ResA/DsbE_sf"/>
</dbReference>
<keyword evidence="4" id="KW-0676">Redox-active center</keyword>
<dbReference type="InterPro" id="IPR013766">
    <property type="entry name" value="Thioredoxin_domain"/>
</dbReference>
<dbReference type="Gene3D" id="3.40.30.10">
    <property type="entry name" value="Glutaredoxin"/>
    <property type="match status" value="1"/>
</dbReference>
<organism evidence="6 7">
    <name type="scientific">Parasediminibacterium paludis</name>
    <dbReference type="NCBI Taxonomy" id="908966"/>
    <lineage>
        <taxon>Bacteria</taxon>
        <taxon>Pseudomonadati</taxon>
        <taxon>Bacteroidota</taxon>
        <taxon>Chitinophagia</taxon>
        <taxon>Chitinophagales</taxon>
        <taxon>Chitinophagaceae</taxon>
        <taxon>Parasediminibacterium</taxon>
    </lineage>
</organism>
<keyword evidence="3" id="KW-1015">Disulfide bond</keyword>
<dbReference type="SUPFAM" id="SSF52833">
    <property type="entry name" value="Thioredoxin-like"/>
    <property type="match status" value="1"/>
</dbReference>
<dbReference type="InterPro" id="IPR036249">
    <property type="entry name" value="Thioredoxin-like_sf"/>
</dbReference>
<dbReference type="Proteomes" id="UP001595906">
    <property type="component" value="Unassembled WGS sequence"/>
</dbReference>
<gene>
    <name evidence="6" type="ORF">ACFOW1_05210</name>
</gene>
<evidence type="ECO:0000256" key="2">
    <source>
        <dbReference type="ARBA" id="ARBA00022748"/>
    </source>
</evidence>
<dbReference type="PROSITE" id="PS51352">
    <property type="entry name" value="THIOREDOXIN_2"/>
    <property type="match status" value="1"/>
</dbReference>
<evidence type="ECO:0000313" key="7">
    <source>
        <dbReference type="Proteomes" id="UP001595906"/>
    </source>
</evidence>
<dbReference type="EMBL" id="JBHSDC010000003">
    <property type="protein sequence ID" value="MFC4231278.1"/>
    <property type="molecule type" value="Genomic_DNA"/>
</dbReference>
<evidence type="ECO:0000313" key="6">
    <source>
        <dbReference type="EMBL" id="MFC4231278.1"/>
    </source>
</evidence>
<dbReference type="PROSITE" id="PS00194">
    <property type="entry name" value="THIOREDOXIN_1"/>
    <property type="match status" value="1"/>
</dbReference>
<comment type="subcellular location">
    <subcellularLocation>
        <location evidence="1">Cell envelope</location>
    </subcellularLocation>
</comment>
<evidence type="ECO:0000259" key="5">
    <source>
        <dbReference type="PROSITE" id="PS51352"/>
    </source>
</evidence>
<dbReference type="Pfam" id="PF00578">
    <property type="entry name" value="AhpC-TSA"/>
    <property type="match status" value="1"/>
</dbReference>
<evidence type="ECO:0000256" key="1">
    <source>
        <dbReference type="ARBA" id="ARBA00004196"/>
    </source>
</evidence>
<evidence type="ECO:0000256" key="3">
    <source>
        <dbReference type="ARBA" id="ARBA00023157"/>
    </source>
</evidence>
<name>A0ABV8PVT8_9BACT</name>
<proteinExistence type="predicted"/>
<accession>A0ABV8PVT8</accession>
<evidence type="ECO:0000256" key="4">
    <source>
        <dbReference type="ARBA" id="ARBA00023284"/>
    </source>
</evidence>
<dbReference type="PANTHER" id="PTHR42852">
    <property type="entry name" value="THIOL:DISULFIDE INTERCHANGE PROTEIN DSBE"/>
    <property type="match status" value="1"/>
</dbReference>
<dbReference type="PANTHER" id="PTHR42852:SF6">
    <property type="entry name" value="THIOL:DISULFIDE INTERCHANGE PROTEIN DSBE"/>
    <property type="match status" value="1"/>
</dbReference>
<dbReference type="InterPro" id="IPR017937">
    <property type="entry name" value="Thioredoxin_CS"/>
</dbReference>